<comment type="caution">
    <text evidence="2">The sequence shown here is derived from an EMBL/GenBank/DDBJ whole genome shotgun (WGS) entry which is preliminary data.</text>
</comment>
<feature type="domain" description="Beta-lactamase-related" evidence="1">
    <location>
        <begin position="16"/>
        <end position="361"/>
    </location>
</feature>
<protein>
    <submittedName>
        <fullName evidence="2">Esterase</fullName>
    </submittedName>
</protein>
<dbReference type="InterPro" id="IPR012338">
    <property type="entry name" value="Beta-lactam/transpept-like"/>
</dbReference>
<sequence>MRIDTATLEALAQNWVGFVDSGRIVGGVLLLAQDGELRYASARGWADREQRIAVTRDTRFRLASLTKLVTSVTALSLCEQGLLNLDGPISEWLADFRPGLSNGRQASINLRQLLSHTAGLSYGFEQPPGNAYERAGVCDGLAHSGISLAENLQRLARLPLLFEPGSRWQYSLATDVVGALIEQVTGLSLAQACQHWVLAPLGMSASGFAPMDGTVLARVYQDAEGGPRAISGQTTLALDTGRAWLNSERALDPGAYPSGGAGLLSSADDYLRLLECLRLGGAPLLSAATTADLFSDALGGRGIERRGPGWGFGLGTLLLRDPQAAGQPQGAGTWSWCGLYGSHYWVDPRSGLSLVAVTNTGVVGAWGGFADALVEAIYT</sequence>
<dbReference type="InterPro" id="IPR050789">
    <property type="entry name" value="Diverse_Enzym_Activities"/>
</dbReference>
<dbReference type="PANTHER" id="PTHR43283:SF3">
    <property type="entry name" value="BETA-LACTAMASE FAMILY PROTEIN (AFU_ORTHOLOGUE AFUA_5G07500)"/>
    <property type="match status" value="1"/>
</dbReference>
<dbReference type="Gene3D" id="3.40.710.10">
    <property type="entry name" value="DD-peptidase/beta-lactamase superfamily"/>
    <property type="match status" value="1"/>
</dbReference>
<dbReference type="AlphaFoldDB" id="A0A423H046"/>
<name>A0A423H046_9PSED</name>
<evidence type="ECO:0000313" key="2">
    <source>
        <dbReference type="EMBL" id="RON04009.1"/>
    </source>
</evidence>
<dbReference type="Pfam" id="PF00144">
    <property type="entry name" value="Beta-lactamase"/>
    <property type="match status" value="1"/>
</dbReference>
<accession>A0A423H046</accession>
<dbReference type="EMBL" id="MOBI01000004">
    <property type="protein sequence ID" value="RON04009.1"/>
    <property type="molecule type" value="Genomic_DNA"/>
</dbReference>
<evidence type="ECO:0000313" key="3">
    <source>
        <dbReference type="Proteomes" id="UP000284684"/>
    </source>
</evidence>
<reference evidence="2 3" key="1">
    <citation type="submission" date="2016-10" db="EMBL/GenBank/DDBJ databases">
        <title>Comparative genome analysis of multiple Pseudomonas spp. focuses on biocontrol and plant growth promoting traits.</title>
        <authorList>
            <person name="Tao X.-Y."/>
            <person name="Taylor C.G."/>
        </authorList>
    </citation>
    <scope>NUCLEOTIDE SEQUENCE [LARGE SCALE GENOMIC DNA]</scope>
    <source>
        <strain evidence="2 3">37D10</strain>
    </source>
</reference>
<organism evidence="2 3">
    <name type="scientific">Pseudomonas brassicacearum</name>
    <dbReference type="NCBI Taxonomy" id="930166"/>
    <lineage>
        <taxon>Bacteria</taxon>
        <taxon>Pseudomonadati</taxon>
        <taxon>Pseudomonadota</taxon>
        <taxon>Gammaproteobacteria</taxon>
        <taxon>Pseudomonadales</taxon>
        <taxon>Pseudomonadaceae</taxon>
        <taxon>Pseudomonas</taxon>
    </lineage>
</organism>
<dbReference type="SUPFAM" id="SSF56601">
    <property type="entry name" value="beta-lactamase/transpeptidase-like"/>
    <property type="match status" value="1"/>
</dbReference>
<dbReference type="InterPro" id="IPR001466">
    <property type="entry name" value="Beta-lactam-related"/>
</dbReference>
<evidence type="ECO:0000259" key="1">
    <source>
        <dbReference type="Pfam" id="PF00144"/>
    </source>
</evidence>
<proteinExistence type="predicted"/>
<dbReference type="PANTHER" id="PTHR43283">
    <property type="entry name" value="BETA-LACTAMASE-RELATED"/>
    <property type="match status" value="1"/>
</dbReference>
<dbReference type="Proteomes" id="UP000284684">
    <property type="component" value="Unassembled WGS sequence"/>
</dbReference>
<gene>
    <name evidence="2" type="ORF">BK658_03350</name>
</gene>